<sequence>MRARVCTTTALHNHMLKFLSALHSQRPHVKQKKDKDSANASIKDFLLDISNIVPDAARKFLRVSVLKPEDVLEIFLGFQFESGKIGIGARKVESLWEIFKWANEQDKGFKHLPMSCEVMASLLVRMGMLKEVEFLLSTIEIQGISLDGHEIFGDLIEGYVGDGQLERAISVYDRMKKRGAVPSMRCCRVLLDLLVQKKKILLAFRVCWDIVEMNINFSNVEKSSFENVIRLLCRDGKIQEGRNLVKKALVSGLKPSSLVINEIARGYCEKNDFEDLLSFFADTKCTPTVIAGNKIIHCVCCYFGTKRAVSFLQELKYLGFNPDEITFGILIGWSCHEGKLKNAFVYLSEMLSKCLKPRMFSYNALISGVFMEGLWKHAQDILDEMVDQGTPPDTSTFKVLLAGFCKARQFQEVKRIVCEMASQGFIQLSSSEDPLSKTFMVLGLNPLTVRLKRDNDVRYSKTEFFDNLGNGLYLDTDLDEYEKTVTRVLEDSMIPDFDSLVMEQCGNGNFRMALVLVDEADWWGQKLSLSVVSILVERLCSSRSHIKAVTKLLVKMPELANQLDPETLNLLVQAYSKKGLIYSGKIILDGMLQQHLVVKNETYTTLIMCLCKKGKLKKSKDLHGCWEIAQRNKWLPELEDFKALVECLCQQEMLEEALQLLECMLAYNSNLGLDIFSVFLEKLCVTGFARVAHVLLDELLSRGCVLDRIAYSHVVRGLCMEKKFSAVFTILDNVLAENLAPCLDVSVLLIPQLCKAGRYEEAVALKEIGLREQSSDSFSLHSAVLRGFCMTGNIEEAATLFQDMLLKGLVVDAEICNMLVQGHCQVKNLRRVGELLGVIIRKGLSLSISSYRNLVCLMFSEGRVLYALNLKELMLGQSKSHDLIIYNILIFSLFKTRNSSLAKKILDELQEKELLPNEVTYNFLVYGFFQCKDVSSTAQYLSSMISNELRPSNRCLRTVISSLCNVGELGKALELSQEMELRGWVHGSVIQNEIVEGLLSHGKLQEAENMLDRMVEKCLIPDNINYDNLIKRFCSSGKLNKAVSLLNIMLKKGNVPNSTSYDSVIQGFCTRNRLDEAMIFYTEMPYRDLKPSINTSGMLVHAFCQNGRTAEAEIFLISMLQVGENPTREMYCTVVNRYRLENNLKKASELLQVMQQRGYEPDFETHWSLISNLRNSNDKDDHGSNQGFLSRLLSASGFAGKRGSKAKLG</sequence>
<dbReference type="Pfam" id="PF01535">
    <property type="entry name" value="PPR"/>
    <property type="match status" value="9"/>
</dbReference>
<evidence type="ECO:0000313" key="4">
    <source>
        <dbReference type="EMBL" id="KAE8022156.1"/>
    </source>
</evidence>
<name>A0A5N6QXC7_9ROSI</name>
<dbReference type="EMBL" id="CM017323">
    <property type="protein sequence ID" value="KAE8022156.1"/>
    <property type="molecule type" value="Genomic_DNA"/>
</dbReference>
<feature type="repeat" description="PPR" evidence="3">
    <location>
        <begin position="1022"/>
        <end position="1056"/>
    </location>
</feature>
<dbReference type="PROSITE" id="PS51375">
    <property type="entry name" value="PPR"/>
    <property type="match status" value="13"/>
</dbReference>
<feature type="repeat" description="PPR" evidence="3">
    <location>
        <begin position="221"/>
        <end position="255"/>
    </location>
</feature>
<evidence type="ECO:0000256" key="3">
    <source>
        <dbReference type="PROSITE-ProRule" id="PRU00708"/>
    </source>
</evidence>
<protein>
    <recommendedName>
        <fullName evidence="6">Pentacotripeptide-repeat region of PRORP domain-containing protein</fullName>
    </recommendedName>
</protein>
<feature type="repeat" description="PPR" evidence="3">
    <location>
        <begin position="323"/>
        <end position="357"/>
    </location>
</feature>
<dbReference type="Proteomes" id="UP000327013">
    <property type="component" value="Chromosome 3"/>
</dbReference>
<dbReference type="GO" id="GO:0003729">
    <property type="term" value="F:mRNA binding"/>
    <property type="evidence" value="ECO:0007669"/>
    <property type="project" value="TreeGrafter"/>
</dbReference>
<dbReference type="GO" id="GO:0007005">
    <property type="term" value="P:mitochondrion organization"/>
    <property type="evidence" value="ECO:0007669"/>
    <property type="project" value="TreeGrafter"/>
</dbReference>
<dbReference type="GO" id="GO:0006396">
    <property type="term" value="P:RNA processing"/>
    <property type="evidence" value="ECO:0007669"/>
    <property type="project" value="TreeGrafter"/>
</dbReference>
<dbReference type="AlphaFoldDB" id="A0A5N6QXC7"/>
<feature type="repeat" description="PPR" evidence="3">
    <location>
        <begin position="393"/>
        <end position="427"/>
    </location>
</feature>
<feature type="repeat" description="PPR" evidence="3">
    <location>
        <begin position="882"/>
        <end position="916"/>
    </location>
</feature>
<dbReference type="GO" id="GO:0005739">
    <property type="term" value="C:mitochondrion"/>
    <property type="evidence" value="ECO:0007669"/>
    <property type="project" value="TreeGrafter"/>
</dbReference>
<proteinExistence type="inferred from homology"/>
<reference evidence="4 5" key="1">
    <citation type="submission" date="2019-06" db="EMBL/GenBank/DDBJ databases">
        <title>A chromosomal-level reference genome of Carpinus fangiana (Coryloideae, Betulaceae).</title>
        <authorList>
            <person name="Yang X."/>
            <person name="Wang Z."/>
            <person name="Zhang L."/>
            <person name="Hao G."/>
            <person name="Liu J."/>
            <person name="Yang Y."/>
        </authorList>
    </citation>
    <scope>NUCLEOTIDE SEQUENCE [LARGE SCALE GENOMIC DNA]</scope>
    <source>
        <strain evidence="4">Cfa_2016G</strain>
        <tissue evidence="4">Leaf</tissue>
    </source>
</reference>
<gene>
    <name evidence="4" type="ORF">FH972_007985</name>
</gene>
<feature type="repeat" description="PPR" evidence="3">
    <location>
        <begin position="1057"/>
        <end position="1091"/>
    </location>
</feature>
<dbReference type="NCBIfam" id="TIGR00756">
    <property type="entry name" value="PPR"/>
    <property type="match status" value="8"/>
</dbReference>
<dbReference type="Pfam" id="PF13041">
    <property type="entry name" value="PPR_2"/>
    <property type="match status" value="3"/>
</dbReference>
<feature type="repeat" description="PPR" evidence="3">
    <location>
        <begin position="358"/>
        <end position="392"/>
    </location>
</feature>
<feature type="repeat" description="PPR" evidence="3">
    <location>
        <begin position="987"/>
        <end position="1021"/>
    </location>
</feature>
<feature type="repeat" description="PPR" evidence="3">
    <location>
        <begin position="777"/>
        <end position="811"/>
    </location>
</feature>
<feature type="repeat" description="PPR" evidence="3">
    <location>
        <begin position="1092"/>
        <end position="1126"/>
    </location>
</feature>
<keyword evidence="5" id="KW-1185">Reference proteome</keyword>
<feature type="repeat" description="PPR" evidence="3">
    <location>
        <begin position="917"/>
        <end position="951"/>
    </location>
</feature>
<dbReference type="InterPro" id="IPR011990">
    <property type="entry name" value="TPR-like_helical_dom_sf"/>
</dbReference>
<dbReference type="OrthoDB" id="773543at2759"/>
<organism evidence="4 5">
    <name type="scientific">Carpinus fangiana</name>
    <dbReference type="NCBI Taxonomy" id="176857"/>
    <lineage>
        <taxon>Eukaryota</taxon>
        <taxon>Viridiplantae</taxon>
        <taxon>Streptophyta</taxon>
        <taxon>Embryophyta</taxon>
        <taxon>Tracheophyta</taxon>
        <taxon>Spermatophyta</taxon>
        <taxon>Magnoliopsida</taxon>
        <taxon>eudicotyledons</taxon>
        <taxon>Gunneridae</taxon>
        <taxon>Pentapetalae</taxon>
        <taxon>rosids</taxon>
        <taxon>fabids</taxon>
        <taxon>Fagales</taxon>
        <taxon>Betulaceae</taxon>
        <taxon>Carpinus</taxon>
    </lineage>
</organism>
<evidence type="ECO:0008006" key="6">
    <source>
        <dbReference type="Google" id="ProtNLM"/>
    </source>
</evidence>
<dbReference type="InterPro" id="IPR051114">
    <property type="entry name" value="Mito_RNA_Proc_CCM1"/>
</dbReference>
<accession>A0A5N6QXC7</accession>
<evidence type="ECO:0000313" key="5">
    <source>
        <dbReference type="Proteomes" id="UP000327013"/>
    </source>
</evidence>
<dbReference type="PANTHER" id="PTHR47934:SF6">
    <property type="entry name" value="MITOCHONDRIAL GROUP I INTRON SPLICING FACTOR CCM1-RELATED"/>
    <property type="match status" value="1"/>
</dbReference>
<feature type="repeat" description="PPR" evidence="3">
    <location>
        <begin position="148"/>
        <end position="182"/>
    </location>
</feature>
<evidence type="ECO:0000256" key="1">
    <source>
        <dbReference type="ARBA" id="ARBA00007626"/>
    </source>
</evidence>
<feature type="repeat" description="PPR" evidence="3">
    <location>
        <begin position="1127"/>
        <end position="1161"/>
    </location>
</feature>
<evidence type="ECO:0000256" key="2">
    <source>
        <dbReference type="ARBA" id="ARBA00022737"/>
    </source>
</evidence>
<keyword evidence="2" id="KW-0677">Repeat</keyword>
<dbReference type="Gene3D" id="1.25.40.10">
    <property type="entry name" value="Tetratricopeptide repeat domain"/>
    <property type="match status" value="7"/>
</dbReference>
<comment type="similarity">
    <text evidence="1">Belongs to the PPR family. P subfamily.</text>
</comment>
<dbReference type="InterPro" id="IPR002885">
    <property type="entry name" value="PPR_rpt"/>
</dbReference>
<dbReference type="PANTHER" id="PTHR47934">
    <property type="entry name" value="PENTATRICOPEPTIDE REPEAT-CONTAINING PROTEIN PET309, MITOCHONDRIAL"/>
    <property type="match status" value="1"/>
</dbReference>